<name>A0A233SPU8_STRDA</name>
<proteinExistence type="predicted"/>
<dbReference type="Proteomes" id="UP000215483">
    <property type="component" value="Unassembled WGS sequence"/>
</dbReference>
<gene>
    <name evidence="2" type="ORF">BEK98_08975</name>
</gene>
<dbReference type="AlphaFoldDB" id="A0A233SPU8"/>
<feature type="chain" id="PRO_5012014312" evidence="1">
    <location>
        <begin position="28"/>
        <end position="512"/>
    </location>
</feature>
<sequence length="512" mass="53673">MRRTAAVASAVTVLVPLLLAGASTASAAATGSLTVRTLDRSGKAVYAQVAVYNTKTYDFRYIEGNKKASLPNGSYELATSFVGGNSEDAVVGGHSVQVSGATTTTFDGRKGRAVKVSLSPAPGSGYDHTVSAAVCASDNSPATMSISADSGDLYAIPNSSSAYELSYGTTYQPRSTTGGDFWLASATHTRGVPSGVSATLKKSGLTTLKVSARSGPDSGQARFSFNGGSTGGDDCSSSMNILDFQRDLPNSFGVHVPAGQWEVMQDSHDLIYDGFHKYAAGKTTSLSLGHAVWGPGGKLPYTWYHQLYFGGDNPFADPKFTGGGVLASGTLKLTHAGKTLYKHDFTPSTELDPHPRIPGSGWYMLTETAHRTGLPSGSLSTSSSLSLHFYADAGKNQQIRDYITRFWPEALNSRNQAAAGSTTTVDLGMQRLGTGDSTIGRLSDSVKSVRAWYTTDNGAHWNATTAKLSGGKWTIAVHNPTSGPGRVGLRSTVTDTHGDSSTTTVYNAYAVS</sequence>
<protein>
    <submittedName>
        <fullName evidence="2">Uncharacterized protein</fullName>
    </submittedName>
</protein>
<evidence type="ECO:0000313" key="3">
    <source>
        <dbReference type="Proteomes" id="UP000215483"/>
    </source>
</evidence>
<dbReference type="OrthoDB" id="3281997at2"/>
<keyword evidence="1" id="KW-0732">Signal</keyword>
<dbReference type="RefSeq" id="WP_094215909.1">
    <property type="nucleotide sequence ID" value="NZ_MCGQ01000008.1"/>
</dbReference>
<dbReference type="EMBL" id="MCGQ01000008">
    <property type="protein sequence ID" value="OXY97673.1"/>
    <property type="molecule type" value="Genomic_DNA"/>
</dbReference>
<organism evidence="2 3">
    <name type="scientific">Streptomyces diastatochromogenes</name>
    <dbReference type="NCBI Taxonomy" id="42236"/>
    <lineage>
        <taxon>Bacteria</taxon>
        <taxon>Bacillati</taxon>
        <taxon>Actinomycetota</taxon>
        <taxon>Actinomycetes</taxon>
        <taxon>Kitasatosporales</taxon>
        <taxon>Streptomycetaceae</taxon>
        <taxon>Streptomyces</taxon>
    </lineage>
</organism>
<evidence type="ECO:0000313" key="2">
    <source>
        <dbReference type="EMBL" id="OXY97673.1"/>
    </source>
</evidence>
<feature type="signal peptide" evidence="1">
    <location>
        <begin position="1"/>
        <end position="27"/>
    </location>
</feature>
<accession>A0A233SPU8</accession>
<keyword evidence="3" id="KW-1185">Reference proteome</keyword>
<comment type="caution">
    <text evidence="2">The sequence shown here is derived from an EMBL/GenBank/DDBJ whole genome shotgun (WGS) entry which is preliminary data.</text>
</comment>
<reference evidence="2 3" key="1">
    <citation type="submission" date="2016-07" db="EMBL/GenBank/DDBJ databases">
        <title>Draft genome of Streptomyces diastatochromogenes.</title>
        <authorList>
            <person name="Podduturi R."/>
            <person name="Lukassen M.B."/>
            <person name="Clausen N."/>
            <person name="Nielsen J.L."/>
            <person name="Jorgensen N.O."/>
        </authorList>
    </citation>
    <scope>NUCLEOTIDE SEQUENCE [LARGE SCALE GENOMIC DNA]</scope>
    <source>
        <strain evidence="2 3">DSM 40608</strain>
    </source>
</reference>
<evidence type="ECO:0000256" key="1">
    <source>
        <dbReference type="SAM" id="SignalP"/>
    </source>
</evidence>